<name>A0AA38WFS8_9ASTR</name>
<reference evidence="1" key="1">
    <citation type="submission" date="2023-03" db="EMBL/GenBank/DDBJ databases">
        <title>Chromosome-scale reference genome and RAD-based genetic map of yellow starthistle (Centaurea solstitialis) reveal putative structural variation and QTLs associated with invader traits.</title>
        <authorList>
            <person name="Reatini B."/>
            <person name="Cang F.A."/>
            <person name="Jiang Q."/>
            <person name="Mckibben M.T.W."/>
            <person name="Barker M.S."/>
            <person name="Rieseberg L.H."/>
            <person name="Dlugosch K.M."/>
        </authorList>
    </citation>
    <scope>NUCLEOTIDE SEQUENCE</scope>
    <source>
        <strain evidence="1">CAN-66</strain>
        <tissue evidence="1">Leaf</tissue>
    </source>
</reference>
<accession>A0AA38WFS8</accession>
<dbReference type="Proteomes" id="UP001172457">
    <property type="component" value="Chromosome 3"/>
</dbReference>
<sequence>MSVEPRDAIWWSGTGSREILAPFDSIRPEIGGCGPFRSDGLRHLSIMQVIFWGEDVFLVLESVFEAPRPEETLLSNYINDPQSVVNLERELSTKGEDANSDVKKEDVFKSRLAINDLEAQTVLIVTIWTGTNFYAPWATLTNSENKLSRVANVSDQDHGNPKGLKIVQKNLKIEKGI</sequence>
<keyword evidence="2" id="KW-1185">Reference proteome</keyword>
<evidence type="ECO:0000313" key="1">
    <source>
        <dbReference type="EMBL" id="KAJ9559142.1"/>
    </source>
</evidence>
<dbReference type="EMBL" id="JARYMX010000003">
    <property type="protein sequence ID" value="KAJ9559142.1"/>
    <property type="molecule type" value="Genomic_DNA"/>
</dbReference>
<gene>
    <name evidence="1" type="ORF">OSB04_013756</name>
</gene>
<evidence type="ECO:0000313" key="2">
    <source>
        <dbReference type="Proteomes" id="UP001172457"/>
    </source>
</evidence>
<organism evidence="1 2">
    <name type="scientific">Centaurea solstitialis</name>
    <name type="common">yellow star-thistle</name>
    <dbReference type="NCBI Taxonomy" id="347529"/>
    <lineage>
        <taxon>Eukaryota</taxon>
        <taxon>Viridiplantae</taxon>
        <taxon>Streptophyta</taxon>
        <taxon>Embryophyta</taxon>
        <taxon>Tracheophyta</taxon>
        <taxon>Spermatophyta</taxon>
        <taxon>Magnoliopsida</taxon>
        <taxon>eudicotyledons</taxon>
        <taxon>Gunneridae</taxon>
        <taxon>Pentapetalae</taxon>
        <taxon>asterids</taxon>
        <taxon>campanulids</taxon>
        <taxon>Asterales</taxon>
        <taxon>Asteraceae</taxon>
        <taxon>Carduoideae</taxon>
        <taxon>Cardueae</taxon>
        <taxon>Centaureinae</taxon>
        <taxon>Centaurea</taxon>
    </lineage>
</organism>
<comment type="caution">
    <text evidence="1">The sequence shown here is derived from an EMBL/GenBank/DDBJ whole genome shotgun (WGS) entry which is preliminary data.</text>
</comment>
<proteinExistence type="predicted"/>
<dbReference type="AlphaFoldDB" id="A0AA38WFS8"/>
<protein>
    <submittedName>
        <fullName evidence="1">Uncharacterized protein</fullName>
    </submittedName>
</protein>